<feature type="region of interest" description="Disordered" evidence="14">
    <location>
        <begin position="252"/>
        <end position="302"/>
    </location>
</feature>
<keyword evidence="4" id="KW-0747">Spliceosome</keyword>
<evidence type="ECO:0000256" key="10">
    <source>
        <dbReference type="ARBA" id="ARBA00023204"/>
    </source>
</evidence>
<evidence type="ECO:0000256" key="9">
    <source>
        <dbReference type="ARBA" id="ARBA00023187"/>
    </source>
</evidence>
<evidence type="ECO:0000256" key="13">
    <source>
        <dbReference type="SAM" id="Coils"/>
    </source>
</evidence>
<dbReference type="InterPro" id="IPR027902">
    <property type="entry name" value="DUF4487"/>
</dbReference>
<dbReference type="FunFam" id="1.10.10.60:FF:000091">
    <property type="entry name" value="CDC5 cell division cycle 5-like"/>
    <property type="match status" value="1"/>
</dbReference>
<comment type="subcellular location">
    <subcellularLocation>
        <location evidence="1">Nucleus</location>
    </subcellularLocation>
</comment>
<dbReference type="InterPro" id="IPR047242">
    <property type="entry name" value="CDC5L/Cef1"/>
</dbReference>
<feature type="compositionally biased region" description="Basic and acidic residues" evidence="14">
    <location>
        <begin position="253"/>
        <end position="278"/>
    </location>
</feature>
<dbReference type="Pfam" id="PF14868">
    <property type="entry name" value="DUF4487"/>
    <property type="match status" value="1"/>
</dbReference>
<feature type="compositionally biased region" description="Basic and acidic residues" evidence="14">
    <location>
        <begin position="107"/>
        <end position="127"/>
    </location>
</feature>
<dbReference type="SMART" id="SM00717">
    <property type="entry name" value="SANT"/>
    <property type="match status" value="2"/>
</dbReference>
<evidence type="ECO:0000256" key="4">
    <source>
        <dbReference type="ARBA" id="ARBA00022728"/>
    </source>
</evidence>
<keyword evidence="8" id="KW-0238">DNA-binding</keyword>
<dbReference type="Pfam" id="PF11831">
    <property type="entry name" value="Myb_Cef"/>
    <property type="match status" value="1"/>
</dbReference>
<keyword evidence="12" id="KW-0131">Cell cycle</keyword>
<evidence type="ECO:0000256" key="12">
    <source>
        <dbReference type="ARBA" id="ARBA00023306"/>
    </source>
</evidence>
<evidence type="ECO:0000256" key="8">
    <source>
        <dbReference type="ARBA" id="ARBA00023125"/>
    </source>
</evidence>
<dbReference type="InterPro" id="IPR017930">
    <property type="entry name" value="Myb_dom"/>
</dbReference>
<dbReference type="PANTHER" id="PTHR45885">
    <property type="entry name" value="CELL DIVISION CYCLE 5-LIKE PROTEIN"/>
    <property type="match status" value="1"/>
</dbReference>
<keyword evidence="6" id="KW-0227">DNA damage</keyword>
<dbReference type="PROSITE" id="PS50090">
    <property type="entry name" value="MYB_LIKE"/>
    <property type="match status" value="2"/>
</dbReference>
<dbReference type="InterPro" id="IPR021786">
    <property type="entry name" value="Cdc5p/Cef1_C"/>
</dbReference>
<accession>A0A4Y7M161</accession>
<dbReference type="InterPro" id="IPR001005">
    <property type="entry name" value="SANT/Myb"/>
</dbReference>
<evidence type="ECO:0000259" key="15">
    <source>
        <dbReference type="PROSITE" id="PS50090"/>
    </source>
</evidence>
<evidence type="ECO:0000256" key="6">
    <source>
        <dbReference type="ARBA" id="ARBA00022763"/>
    </source>
</evidence>
<gene>
    <name evidence="17" type="primary">EOG090X02CC</name>
</gene>
<evidence type="ECO:0000256" key="14">
    <source>
        <dbReference type="SAM" id="MobiDB-lite"/>
    </source>
</evidence>
<keyword evidence="7 13" id="KW-0175">Coiled coil</keyword>
<reference evidence="17" key="1">
    <citation type="submission" date="2018-08" db="EMBL/GenBank/DDBJ databases">
        <authorList>
            <person name="Cornetti L."/>
        </authorList>
    </citation>
    <scope>NUCLEOTIDE SEQUENCE</scope>
    <source>
        <strain evidence="17">IL-KID-3b-11</strain>
    </source>
</reference>
<organism evidence="17">
    <name type="scientific">Daphnia atkinsoni</name>
    <dbReference type="NCBI Taxonomy" id="342845"/>
    <lineage>
        <taxon>Eukaryota</taxon>
        <taxon>Metazoa</taxon>
        <taxon>Ecdysozoa</taxon>
        <taxon>Arthropoda</taxon>
        <taxon>Crustacea</taxon>
        <taxon>Branchiopoda</taxon>
        <taxon>Diplostraca</taxon>
        <taxon>Cladocera</taxon>
        <taxon>Anomopoda</taxon>
        <taxon>Daphniidae</taxon>
        <taxon>Daphnia</taxon>
        <taxon>Daphnia atkinsoni group</taxon>
    </lineage>
</organism>
<dbReference type="GO" id="GO:0005681">
    <property type="term" value="C:spliceosomal complex"/>
    <property type="evidence" value="ECO:0007669"/>
    <property type="project" value="UniProtKB-KW"/>
</dbReference>
<feature type="region of interest" description="Disordered" evidence="14">
    <location>
        <begin position="531"/>
        <end position="555"/>
    </location>
</feature>
<dbReference type="PANTHER" id="PTHR45885:SF1">
    <property type="entry name" value="CELL DIVISION CYCLE 5-LIKE PROTEIN"/>
    <property type="match status" value="1"/>
</dbReference>
<dbReference type="CDD" id="cd11659">
    <property type="entry name" value="SANT_CDC5_II"/>
    <property type="match status" value="1"/>
</dbReference>
<evidence type="ECO:0000256" key="7">
    <source>
        <dbReference type="ARBA" id="ARBA00023054"/>
    </source>
</evidence>
<keyword evidence="9" id="KW-0508">mRNA splicing</keyword>
<keyword evidence="11" id="KW-0539">Nucleus</keyword>
<dbReference type="GO" id="GO:0000977">
    <property type="term" value="F:RNA polymerase II transcription regulatory region sequence-specific DNA binding"/>
    <property type="evidence" value="ECO:0007669"/>
    <property type="project" value="TreeGrafter"/>
</dbReference>
<name>A0A4Y7M161_9CRUS</name>
<evidence type="ECO:0000256" key="5">
    <source>
        <dbReference type="ARBA" id="ARBA00022737"/>
    </source>
</evidence>
<evidence type="ECO:0000256" key="3">
    <source>
        <dbReference type="ARBA" id="ARBA00022664"/>
    </source>
</evidence>
<keyword evidence="3" id="KW-0507">mRNA processing</keyword>
<feature type="coiled-coil region" evidence="13">
    <location>
        <begin position="729"/>
        <end position="788"/>
    </location>
</feature>
<comment type="similarity">
    <text evidence="2">Belongs to the CEF1 family.</text>
</comment>
<dbReference type="Pfam" id="PF13921">
    <property type="entry name" value="Myb_DNA-bind_6"/>
    <property type="match status" value="1"/>
</dbReference>
<evidence type="ECO:0000256" key="1">
    <source>
        <dbReference type="ARBA" id="ARBA00004123"/>
    </source>
</evidence>
<evidence type="ECO:0000256" key="11">
    <source>
        <dbReference type="ARBA" id="ARBA00023242"/>
    </source>
</evidence>
<sequence length="1457" mass="162680">MPRIMIKGGVWRNTEDEILKAAVMKYGKNQWSRIASLLHRKSAKQCKARWYEWLDPSIKKTEWSREEDEKLLHLAKLMPTQWRTIAPIVGRTAAQCLERYEYLLDQAQRKEDGEEPGDDPRKLRPGEIDPNPETKPARPDPKDMDEDELEMLSEARARLANTQGKKAKRKAREKQLEEARRLAALQKRRELRAAGMGVRRGALSHNRRKRGVDYNAEIPFEKQPAIGFHNTAEEQFDPFAPNFHRLRQQQLEGELRSVKEDRERKKDKDRLKQRKENEVPSALLQGDQPAAKRSKLVLPEPQISDRDLEQVVKLGRASEAAQDAARETGQRVSDSLLADYSLTQSGGLRTPRTPAPAMDKILQEAQNLMALTHVETPLMGGTNAPLINPDFAGATPSKDGVATPNTLLSTPFRTHSGAAGSATPGMLSIASGATPRTGAQPLPGATPLVRDKLNINPEEPTEVMQRTLKEQLKRGLSTLPTPKNDYEIVVPEEEMDTESGATGDAGTTGTYISVEDQADIDARIEAERKKQREAELKRRSQALQRSLPRPHEVNNAILRPANSSDSSLSDLQKAEELIKKEMLTMMHYDTIRNPVNNSTEKGGGLSRKIIETSQNFLSNNSYQEFEDKEIEQAKELLKVEMEKVKAGMGHGDLTMEAYTQVWEECLSQVLFVPSQNRYTRASLASKKDRLESSSRHLETNRAHMAREAKKAAKLEKKLRTLTAGYQSRSQALQKQTQDMIDQLEAARIELDTYSFLKKHEDAAIPNRLENVQQEVLVQTERERELQKRFQLLQDKCFEASLAAPTVTLADELFKHSSEILMTALPIIETLDFGDSALVGRLLVPLMAIGKFSCKLDAKSMALIWKLVLKTMQTYPDLCSNLGLGEVVVFLVQEVFYLFALLRQNPNSISKLAKVAGFLIKVIIGLSERDTAMLENESVNEAALDLVLQLLHLLKVSMNCPSENRLNLIRLLGFLLTPSYQSAMEDHGVTINDLLAMFLSSVNQGHVEFNRAIHLHGVTHSGKGIHAVPIYELLVTQAAAAMAITTQVSVAECVAVLLQSVIQDGFWAHLISCDILTFMARYGPSQFCLELVQHLFLLSPSAVTVHCRPIRLLNRLIPLLSPAGRAAILKSHPIEKYPDLWAAINWNAFTVEQKADLRQCLPLSATSSQSIKANAVIRLGLICTSGNNSILQDQNDLQLNLMKAGTVLLYGMKSKSAKEYQRHMEHLLASVLGVLLYTAQPAQKESHLYLMQVLKLALDSKALTAVQLDVTLFLSKIGSTGIAVSPQQIALLRVIANLFCETTTSQSFLVQLRALQAFEVFFKTTPHSHLASSCIREGQDAVVKRFINRTPSKSPVGEMEIFFSSQLMCLTSPPCNMIQFPKLPIEVYALPAVDSLDGVDSYSNGSIAKRPRLDNSDQLPFLLNSLAKIVADMGQLGPLPTWSKEEVKERINMLNSYL</sequence>
<dbReference type="InterPro" id="IPR009057">
    <property type="entry name" value="Homeodomain-like_sf"/>
</dbReference>
<keyword evidence="5" id="KW-0677">Repeat</keyword>
<dbReference type="PROSITE" id="PS51294">
    <property type="entry name" value="HTH_MYB"/>
    <property type="match status" value="2"/>
</dbReference>
<dbReference type="EMBL" id="LR003810">
    <property type="protein sequence ID" value="SVE73429.1"/>
    <property type="molecule type" value="mRNA"/>
</dbReference>
<evidence type="ECO:0000259" key="16">
    <source>
        <dbReference type="PROSITE" id="PS51294"/>
    </source>
</evidence>
<dbReference type="GO" id="GO:0000974">
    <property type="term" value="C:Prp19 complex"/>
    <property type="evidence" value="ECO:0007669"/>
    <property type="project" value="InterPro"/>
</dbReference>
<keyword evidence="10" id="KW-0234">DNA repair</keyword>
<dbReference type="InterPro" id="IPR047240">
    <property type="entry name" value="SANT_CDC5L_II"/>
</dbReference>
<evidence type="ECO:0000256" key="2">
    <source>
        <dbReference type="ARBA" id="ARBA00010506"/>
    </source>
</evidence>
<evidence type="ECO:0000313" key="17">
    <source>
        <dbReference type="EMBL" id="SVE73429.1"/>
    </source>
</evidence>
<feature type="domain" description="Myb-like" evidence="15">
    <location>
        <begin position="3"/>
        <end position="54"/>
    </location>
</feature>
<feature type="domain" description="Myb-like" evidence="15">
    <location>
        <begin position="55"/>
        <end position="104"/>
    </location>
</feature>
<dbReference type="CDD" id="cd00167">
    <property type="entry name" value="SANT"/>
    <property type="match status" value="1"/>
</dbReference>
<dbReference type="GO" id="GO:0000981">
    <property type="term" value="F:DNA-binding transcription factor activity, RNA polymerase II-specific"/>
    <property type="evidence" value="ECO:0007669"/>
    <property type="project" value="TreeGrafter"/>
</dbReference>
<dbReference type="GO" id="GO:0006281">
    <property type="term" value="P:DNA repair"/>
    <property type="evidence" value="ECO:0007669"/>
    <property type="project" value="UniProtKB-KW"/>
</dbReference>
<dbReference type="GO" id="GO:0000398">
    <property type="term" value="P:mRNA splicing, via spliceosome"/>
    <property type="evidence" value="ECO:0007669"/>
    <property type="project" value="InterPro"/>
</dbReference>
<dbReference type="SUPFAM" id="SSF46689">
    <property type="entry name" value="Homeodomain-like"/>
    <property type="match status" value="1"/>
</dbReference>
<proteinExistence type="evidence at transcript level"/>
<feature type="domain" description="HTH myb-type" evidence="16">
    <location>
        <begin position="1"/>
        <end position="58"/>
    </location>
</feature>
<feature type="region of interest" description="Disordered" evidence="14">
    <location>
        <begin position="107"/>
        <end position="145"/>
    </location>
</feature>
<dbReference type="Gene3D" id="1.10.10.60">
    <property type="entry name" value="Homeodomain-like"/>
    <property type="match status" value="2"/>
</dbReference>
<feature type="domain" description="HTH myb-type" evidence="16">
    <location>
        <begin position="59"/>
        <end position="108"/>
    </location>
</feature>
<dbReference type="FunFam" id="1.10.10.60:FF:000021">
    <property type="entry name" value="CDC5 cell division cycle 5-like"/>
    <property type="match status" value="1"/>
</dbReference>
<protein>
    <submittedName>
        <fullName evidence="17">EOG090X02CC</fullName>
    </submittedName>
</protein>